<comment type="caution">
    <text evidence="2">The sequence shown here is derived from an EMBL/GenBank/DDBJ whole genome shotgun (WGS) entry which is preliminary data.</text>
</comment>
<dbReference type="SUPFAM" id="SSF55347">
    <property type="entry name" value="Glyceraldehyde-3-phosphate dehydrogenase-like, C-terminal domain"/>
    <property type="match status" value="1"/>
</dbReference>
<sequence>MRDTVFCAIPADADTDAISESVHAMVERVATYVPGYRLRAEPQFDGPRDDWAGKARVAVFLEVKGIGDYLPAWAGNLDIMTAAAARVGEQLAARRGTTK</sequence>
<name>A0A9X2JYC1_9ACTN</name>
<reference evidence="2" key="1">
    <citation type="submission" date="2022-06" db="EMBL/GenBank/DDBJ databases">
        <title>Sequencing the genomes of 1000 actinobacteria strains.</title>
        <authorList>
            <person name="Klenk H.-P."/>
        </authorList>
    </citation>
    <scope>NUCLEOTIDE SEQUENCE</scope>
    <source>
        <strain evidence="2">DSM 46694</strain>
    </source>
</reference>
<dbReference type="Pfam" id="PF09290">
    <property type="entry name" value="AcetDehyd-dimer"/>
    <property type="match status" value="1"/>
</dbReference>
<accession>A0A9X2JYC1</accession>
<dbReference type="AlphaFoldDB" id="A0A9X2JYC1"/>
<dbReference type="EMBL" id="JAMZEB010000001">
    <property type="protein sequence ID" value="MCP2353648.1"/>
    <property type="molecule type" value="Genomic_DNA"/>
</dbReference>
<evidence type="ECO:0000259" key="1">
    <source>
        <dbReference type="Pfam" id="PF09290"/>
    </source>
</evidence>
<evidence type="ECO:0000313" key="2">
    <source>
        <dbReference type="EMBL" id="MCP2353648.1"/>
    </source>
</evidence>
<organism evidence="2 3">
    <name type="scientific">Nonomuraea thailandensis</name>
    <dbReference type="NCBI Taxonomy" id="1188745"/>
    <lineage>
        <taxon>Bacteria</taxon>
        <taxon>Bacillati</taxon>
        <taxon>Actinomycetota</taxon>
        <taxon>Actinomycetes</taxon>
        <taxon>Streptosporangiales</taxon>
        <taxon>Streptosporangiaceae</taxon>
        <taxon>Nonomuraea</taxon>
    </lineage>
</organism>
<dbReference type="InterPro" id="IPR015426">
    <property type="entry name" value="Acetylaldehyde_DH_C"/>
</dbReference>
<evidence type="ECO:0000313" key="3">
    <source>
        <dbReference type="Proteomes" id="UP001139648"/>
    </source>
</evidence>
<proteinExistence type="predicted"/>
<feature type="domain" description="Acetaldehyde dehydrogenase C-terminal" evidence="1">
    <location>
        <begin position="1"/>
        <end position="71"/>
    </location>
</feature>
<dbReference type="GO" id="GO:0008774">
    <property type="term" value="F:acetaldehyde dehydrogenase (acetylating) activity"/>
    <property type="evidence" value="ECO:0007669"/>
    <property type="project" value="InterPro"/>
</dbReference>
<dbReference type="Proteomes" id="UP001139648">
    <property type="component" value="Unassembled WGS sequence"/>
</dbReference>
<dbReference type="Gene3D" id="3.30.360.10">
    <property type="entry name" value="Dihydrodipicolinate Reductase, domain 2"/>
    <property type="match status" value="1"/>
</dbReference>
<protein>
    <submittedName>
        <fullName evidence="2">Acetaldehyde dehydrogenase (Acetylating)</fullName>
    </submittedName>
</protein>
<keyword evidence="3" id="KW-1185">Reference proteome</keyword>
<gene>
    <name evidence="2" type="ORF">HD597_000668</name>
</gene>